<dbReference type="GO" id="GO:0015031">
    <property type="term" value="P:protein transport"/>
    <property type="evidence" value="ECO:0007669"/>
    <property type="project" value="InterPro"/>
</dbReference>
<dbReference type="AlphaFoldDB" id="X1KDR4"/>
<evidence type="ECO:0000256" key="3">
    <source>
        <dbReference type="SAM" id="Coils"/>
    </source>
</evidence>
<sequence>MNRVIQGEKKDELESKQKELEAEARKEAVRRVKSSFILEEIAEQENIQVEQKDLDRRIAEIAQRSGKPEDEIRQYLDRQNLIPGLKAELRERKVIEFLLAEAKVEEK</sequence>
<comment type="caution">
    <text evidence="5">The sequence shown here is derived from an EMBL/GenBank/DDBJ whole genome shotgun (WGS) entry which is preliminary data.</text>
</comment>
<dbReference type="EMBL" id="BARV01005919">
    <property type="protein sequence ID" value="GAI05177.1"/>
    <property type="molecule type" value="Genomic_DNA"/>
</dbReference>
<dbReference type="InterPro" id="IPR037041">
    <property type="entry name" value="Trigger_fac_C_sf"/>
</dbReference>
<name>X1KDR4_9ZZZZ</name>
<protein>
    <recommendedName>
        <fullName evidence="4">Trigger factor C-terminal domain-containing protein</fullName>
    </recommendedName>
</protein>
<dbReference type="Pfam" id="PF05698">
    <property type="entry name" value="Trigger_C"/>
    <property type="match status" value="1"/>
</dbReference>
<dbReference type="GO" id="GO:0003755">
    <property type="term" value="F:peptidyl-prolyl cis-trans isomerase activity"/>
    <property type="evidence" value="ECO:0007669"/>
    <property type="project" value="UniProtKB-KW"/>
</dbReference>
<organism evidence="5">
    <name type="scientific">marine sediment metagenome</name>
    <dbReference type="NCBI Taxonomy" id="412755"/>
    <lineage>
        <taxon>unclassified sequences</taxon>
        <taxon>metagenomes</taxon>
        <taxon>ecological metagenomes</taxon>
    </lineage>
</organism>
<accession>X1KDR4</accession>
<dbReference type="InterPro" id="IPR027304">
    <property type="entry name" value="Trigger_fact/SurA_dom_sf"/>
</dbReference>
<dbReference type="InterPro" id="IPR008880">
    <property type="entry name" value="Trigger_fac_C"/>
</dbReference>
<evidence type="ECO:0000256" key="1">
    <source>
        <dbReference type="ARBA" id="ARBA00023110"/>
    </source>
</evidence>
<evidence type="ECO:0000256" key="2">
    <source>
        <dbReference type="ARBA" id="ARBA00023235"/>
    </source>
</evidence>
<keyword evidence="3" id="KW-0175">Coiled coil</keyword>
<evidence type="ECO:0000259" key="4">
    <source>
        <dbReference type="Pfam" id="PF05698"/>
    </source>
</evidence>
<evidence type="ECO:0000313" key="5">
    <source>
        <dbReference type="EMBL" id="GAI05177.1"/>
    </source>
</evidence>
<feature type="coiled-coil region" evidence="3">
    <location>
        <begin position="3"/>
        <end position="30"/>
    </location>
</feature>
<keyword evidence="2" id="KW-0413">Isomerase</keyword>
<feature type="domain" description="Trigger factor C-terminal" evidence="4">
    <location>
        <begin position="14"/>
        <end position="99"/>
    </location>
</feature>
<dbReference type="SUPFAM" id="SSF109998">
    <property type="entry name" value="Triger factor/SurA peptide-binding domain-like"/>
    <property type="match status" value="1"/>
</dbReference>
<keyword evidence="1" id="KW-0697">Rotamase</keyword>
<reference evidence="5" key="1">
    <citation type="journal article" date="2014" name="Front. Microbiol.">
        <title>High frequency of phylogenetically diverse reductive dehalogenase-homologous genes in deep subseafloor sedimentary metagenomes.</title>
        <authorList>
            <person name="Kawai M."/>
            <person name="Futagami T."/>
            <person name="Toyoda A."/>
            <person name="Takaki Y."/>
            <person name="Nishi S."/>
            <person name="Hori S."/>
            <person name="Arai W."/>
            <person name="Tsubouchi T."/>
            <person name="Morono Y."/>
            <person name="Uchiyama I."/>
            <person name="Ito T."/>
            <person name="Fujiyama A."/>
            <person name="Inagaki F."/>
            <person name="Takami H."/>
        </authorList>
    </citation>
    <scope>NUCLEOTIDE SEQUENCE</scope>
    <source>
        <strain evidence="5">Expedition CK06-06</strain>
    </source>
</reference>
<dbReference type="GO" id="GO:0006457">
    <property type="term" value="P:protein folding"/>
    <property type="evidence" value="ECO:0007669"/>
    <property type="project" value="InterPro"/>
</dbReference>
<dbReference type="Gene3D" id="1.10.3120.10">
    <property type="entry name" value="Trigger factor, C-terminal domain"/>
    <property type="match status" value="1"/>
</dbReference>
<gene>
    <name evidence="5" type="ORF">S06H3_12048</name>
</gene>
<proteinExistence type="predicted"/>